<accession>A0A7H2Q3E3</accession>
<dbReference type="PANTHER" id="PTHR30629:SF2">
    <property type="entry name" value="PROPHAGE INTEGRASE INTS-RELATED"/>
    <property type="match status" value="1"/>
</dbReference>
<dbReference type="Gene3D" id="1.10.150.130">
    <property type="match status" value="1"/>
</dbReference>
<evidence type="ECO:0000256" key="1">
    <source>
        <dbReference type="ARBA" id="ARBA00008857"/>
    </source>
</evidence>
<dbReference type="InterPro" id="IPR050808">
    <property type="entry name" value="Phage_Integrase"/>
</dbReference>
<reference evidence="6 7" key="2">
    <citation type="submission" date="2020-09" db="EMBL/GenBank/DDBJ databases">
        <authorList>
            <person name="Chen F.-J."/>
            <person name="Lee Y.-T."/>
        </authorList>
    </citation>
    <scope>NUCLEOTIDE SEQUENCE [LARGE SCALE GENOMIC DNA]</scope>
    <source>
        <strain evidence="6 7">AS72</strain>
    </source>
</reference>
<evidence type="ECO:0000256" key="4">
    <source>
        <dbReference type="ARBA" id="ARBA00023172"/>
    </source>
</evidence>
<evidence type="ECO:0000259" key="5">
    <source>
        <dbReference type="PROSITE" id="PS51898"/>
    </source>
</evidence>
<dbReference type="Gene3D" id="3.30.160.390">
    <property type="entry name" value="Integrase, DNA-binding domain"/>
    <property type="match status" value="1"/>
</dbReference>
<dbReference type="InterPro" id="IPR010998">
    <property type="entry name" value="Integrase_recombinase_N"/>
</dbReference>
<dbReference type="PROSITE" id="PS51898">
    <property type="entry name" value="TYR_RECOMBINASE"/>
    <property type="match status" value="1"/>
</dbReference>
<name>A0A7H2Q3E3_9GAMM</name>
<dbReference type="GO" id="GO:0006310">
    <property type="term" value="P:DNA recombination"/>
    <property type="evidence" value="ECO:0007669"/>
    <property type="project" value="UniProtKB-KW"/>
</dbReference>
<reference evidence="7" key="1">
    <citation type="submission" date="2020-09" db="EMBL/GenBank/DDBJ databases">
        <title>Clinical and molecular characterization of Acinetobacter seifertii in Taiwan.</title>
        <authorList>
            <person name="Li L.-H."/>
            <person name="Yang Y.-S."/>
            <person name="Sun J.-R."/>
            <person name="Huang T.-W."/>
            <person name="Huang W.-C."/>
            <person name="Wang Y.-C."/>
            <person name="Kuo T.-H."/>
            <person name="Kuo S.-C."/>
            <person name="Chen T.-L."/>
        </authorList>
    </citation>
    <scope>NUCLEOTIDE SEQUENCE [LARGE SCALE GENOMIC DNA]</scope>
    <source>
        <strain evidence="7">AS72</strain>
    </source>
</reference>
<evidence type="ECO:0000313" key="6">
    <source>
        <dbReference type="EMBL" id="QNX09626.1"/>
    </source>
</evidence>
<dbReference type="Gene3D" id="1.10.443.10">
    <property type="entry name" value="Intergrase catalytic core"/>
    <property type="match status" value="1"/>
</dbReference>
<dbReference type="InterPro" id="IPR002104">
    <property type="entry name" value="Integrase_catalytic"/>
</dbReference>
<evidence type="ECO:0000256" key="2">
    <source>
        <dbReference type="ARBA" id="ARBA00022908"/>
    </source>
</evidence>
<dbReference type="AlphaFoldDB" id="A0A7H2Q3E3"/>
<dbReference type="Proteomes" id="UP000516745">
    <property type="component" value="Chromosome"/>
</dbReference>
<dbReference type="CDD" id="cd00801">
    <property type="entry name" value="INT_P4_C"/>
    <property type="match status" value="1"/>
</dbReference>
<sequence length="404" mass="46948">MKRAAIKKRPLSDTALANLEPEEKDYRERDTGQLYFLVQKTGKKSWQLRYKNEKGAWSWKGLGAYPNVSGAIARRKANELTIKIGNGELIETRKQVNNKQQEIAKSKFGVLMNEWLDTKKKSWGEDTFEKAKKSINRHIIPKFGERDFTEITPEEWFKFFQGLQRGLNIHTQVEKLTSYCRNTYDWAKFQGKINSNPFEGMSTHLDKKVGGNMKFVEIAEFPKLIKDIRTHHQRKLAIGLELMALLFPRPVELRFATWNQFDFDKAIWVKPAEIMKKRIVHAVPLPKQAIKLLEELKDYKTESDLLFAGRNSLSEPISDNTFNMALNRMGYKGRQNPHGFRHIASTALNNKFSDKEQVVEACLSHMKKGVKGAYDKGSHFEERVGMMQWWADYIDQLLEEETLV</sequence>
<dbReference type="PANTHER" id="PTHR30629">
    <property type="entry name" value="PROPHAGE INTEGRASE"/>
    <property type="match status" value="1"/>
</dbReference>
<proteinExistence type="inferred from homology"/>
<gene>
    <name evidence="6" type="ORF">IC795_05400</name>
</gene>
<organism evidence="6 7">
    <name type="scientific">Acinetobacter seifertii</name>
    <dbReference type="NCBI Taxonomy" id="1530123"/>
    <lineage>
        <taxon>Bacteria</taxon>
        <taxon>Pseudomonadati</taxon>
        <taxon>Pseudomonadota</taxon>
        <taxon>Gammaproteobacteria</taxon>
        <taxon>Moraxellales</taxon>
        <taxon>Moraxellaceae</taxon>
        <taxon>Acinetobacter</taxon>
        <taxon>Acinetobacter calcoaceticus/baumannii complex</taxon>
    </lineage>
</organism>
<dbReference type="InterPro" id="IPR011010">
    <property type="entry name" value="DNA_brk_join_enz"/>
</dbReference>
<dbReference type="EMBL" id="CP061565">
    <property type="protein sequence ID" value="QNX09626.1"/>
    <property type="molecule type" value="Genomic_DNA"/>
</dbReference>
<dbReference type="GO" id="GO:0015074">
    <property type="term" value="P:DNA integration"/>
    <property type="evidence" value="ECO:0007669"/>
    <property type="project" value="UniProtKB-KW"/>
</dbReference>
<protein>
    <submittedName>
        <fullName evidence="6">Tyrosine-type recombinase/integrase</fullName>
    </submittedName>
</protein>
<dbReference type="Pfam" id="PF14659">
    <property type="entry name" value="Phage_int_SAM_3"/>
    <property type="match status" value="1"/>
</dbReference>
<keyword evidence="4" id="KW-0233">DNA recombination</keyword>
<dbReference type="Pfam" id="PF00589">
    <property type="entry name" value="Phage_integrase"/>
    <property type="match status" value="1"/>
</dbReference>
<dbReference type="SUPFAM" id="SSF56349">
    <property type="entry name" value="DNA breaking-rejoining enzymes"/>
    <property type="match status" value="1"/>
</dbReference>
<dbReference type="GO" id="GO:0003677">
    <property type="term" value="F:DNA binding"/>
    <property type="evidence" value="ECO:0007669"/>
    <property type="project" value="UniProtKB-KW"/>
</dbReference>
<evidence type="ECO:0000256" key="3">
    <source>
        <dbReference type="ARBA" id="ARBA00023125"/>
    </source>
</evidence>
<keyword evidence="2" id="KW-0229">DNA integration</keyword>
<dbReference type="InterPro" id="IPR025166">
    <property type="entry name" value="Integrase_DNA_bind_dom"/>
</dbReference>
<dbReference type="InterPro" id="IPR013762">
    <property type="entry name" value="Integrase-like_cat_sf"/>
</dbReference>
<dbReference type="Pfam" id="PF13356">
    <property type="entry name" value="Arm-DNA-bind_3"/>
    <property type="match status" value="1"/>
</dbReference>
<dbReference type="InterPro" id="IPR038488">
    <property type="entry name" value="Integrase_DNA-bd_sf"/>
</dbReference>
<keyword evidence="3" id="KW-0238">DNA-binding</keyword>
<feature type="domain" description="Tyr recombinase" evidence="5">
    <location>
        <begin position="211"/>
        <end position="388"/>
    </location>
</feature>
<evidence type="ECO:0000313" key="7">
    <source>
        <dbReference type="Proteomes" id="UP000516745"/>
    </source>
</evidence>
<dbReference type="InterPro" id="IPR004107">
    <property type="entry name" value="Integrase_SAM-like_N"/>
</dbReference>
<comment type="similarity">
    <text evidence="1">Belongs to the 'phage' integrase family.</text>
</comment>